<organism evidence="3 4">
    <name type="scientific">Lolium multiflorum</name>
    <name type="common">Italian ryegrass</name>
    <name type="synonym">Lolium perenne subsp. multiflorum</name>
    <dbReference type="NCBI Taxonomy" id="4521"/>
    <lineage>
        <taxon>Eukaryota</taxon>
        <taxon>Viridiplantae</taxon>
        <taxon>Streptophyta</taxon>
        <taxon>Embryophyta</taxon>
        <taxon>Tracheophyta</taxon>
        <taxon>Spermatophyta</taxon>
        <taxon>Magnoliopsida</taxon>
        <taxon>Liliopsida</taxon>
        <taxon>Poales</taxon>
        <taxon>Poaceae</taxon>
        <taxon>BOP clade</taxon>
        <taxon>Pooideae</taxon>
        <taxon>Poodae</taxon>
        <taxon>Poeae</taxon>
        <taxon>Poeae Chloroplast Group 2 (Poeae type)</taxon>
        <taxon>Loliodinae</taxon>
        <taxon>Loliinae</taxon>
        <taxon>Lolium</taxon>
    </lineage>
</organism>
<dbReference type="InterPro" id="IPR036047">
    <property type="entry name" value="F-box-like_dom_sf"/>
</dbReference>
<dbReference type="Pfam" id="PF24758">
    <property type="entry name" value="LRR_At5g56370"/>
    <property type="match status" value="1"/>
</dbReference>
<gene>
    <name evidence="3" type="ORF">QYE76_018842</name>
</gene>
<feature type="compositionally biased region" description="Low complexity" evidence="1">
    <location>
        <begin position="401"/>
        <end position="411"/>
    </location>
</feature>
<evidence type="ECO:0000313" key="4">
    <source>
        <dbReference type="Proteomes" id="UP001231189"/>
    </source>
</evidence>
<dbReference type="PANTHER" id="PTHR31900">
    <property type="entry name" value="F-BOX/RNI SUPERFAMILY PROTEIN-RELATED"/>
    <property type="match status" value="1"/>
</dbReference>
<reference evidence="3" key="1">
    <citation type="submission" date="2023-07" db="EMBL/GenBank/DDBJ databases">
        <title>A chromosome-level genome assembly of Lolium multiflorum.</title>
        <authorList>
            <person name="Chen Y."/>
            <person name="Copetti D."/>
            <person name="Kolliker R."/>
            <person name="Studer B."/>
        </authorList>
    </citation>
    <scope>NUCLEOTIDE SEQUENCE</scope>
    <source>
        <strain evidence="3">02402/16</strain>
        <tissue evidence="3">Leaf</tissue>
    </source>
</reference>
<dbReference type="Proteomes" id="UP001231189">
    <property type="component" value="Unassembled WGS sequence"/>
</dbReference>
<dbReference type="AlphaFoldDB" id="A0AAD8QGD0"/>
<dbReference type="InterPro" id="IPR032675">
    <property type="entry name" value="LRR_dom_sf"/>
</dbReference>
<evidence type="ECO:0000256" key="1">
    <source>
        <dbReference type="SAM" id="MobiDB-lite"/>
    </source>
</evidence>
<feature type="domain" description="F-box" evidence="2">
    <location>
        <begin position="9"/>
        <end position="59"/>
    </location>
</feature>
<protein>
    <recommendedName>
        <fullName evidence="2">F-box domain-containing protein</fullName>
    </recommendedName>
</protein>
<evidence type="ECO:0000259" key="2">
    <source>
        <dbReference type="PROSITE" id="PS50181"/>
    </source>
</evidence>
<evidence type="ECO:0000313" key="3">
    <source>
        <dbReference type="EMBL" id="KAK1600853.1"/>
    </source>
</evidence>
<dbReference type="SUPFAM" id="SSF81383">
    <property type="entry name" value="F-box domain"/>
    <property type="match status" value="1"/>
</dbReference>
<dbReference type="EMBL" id="JAUUTY010000550">
    <property type="protein sequence ID" value="KAK1600853.1"/>
    <property type="molecule type" value="Genomic_DNA"/>
</dbReference>
<feature type="region of interest" description="Disordered" evidence="1">
    <location>
        <begin position="367"/>
        <end position="411"/>
    </location>
</feature>
<sequence length="524" mass="58025">MAASHRQGGDRLSALPDRALQHILSNLMSVEAVRTSVLSRRWRDVYETVPVVDLVDTKTGDRHRRSLGEIRICFAHQVASAILCKGAETPIRAFRLTMFHPPTDLLDQWISTALNCGVEDLELKHRYFQDETNTNMYHTPPQMFGCRTLRRLCLTNWTLDVPASVDMPSLETLCLVNISDSGRMLQLLLSSCPRLADLRLEECPGINDGIAVTSRYLRSFAMICCHDAAGVELQTTCLRSLHYQGDLPRSGSSFIVVANYLTVAAVRIGICQDLSGKGPREIAPVMRLIGRCKLLRYLDISLRPSMAYYSSLLTCVLRELPSLRQLGLHGCLLTDHTVRSIVALLLNTKDLEVLSLLPLAPNPKIPEDTTPLYLTDSDSDTEPEDSAPIRSRFPPPPVTPPAAGRPRSPGHPSLSLLLHRLLSPLRSSLFRRRRLSTLSLRDPLHRQRSPPAPPGGSAAHPNVCVVNRLLSRPRILQLDSAAQLHLRLHLRPIEASSSSTSARDAAGSGSVSAMSYYFDPSLFL</sequence>
<name>A0AAD8QGD0_LOLMU</name>
<dbReference type="PROSITE" id="PS50181">
    <property type="entry name" value="FBOX"/>
    <property type="match status" value="1"/>
</dbReference>
<feature type="region of interest" description="Disordered" evidence="1">
    <location>
        <begin position="441"/>
        <end position="460"/>
    </location>
</feature>
<accession>A0AAD8QGD0</accession>
<dbReference type="PANTHER" id="PTHR31900:SF30">
    <property type="entry name" value="SUPERFAMILY PROTEIN, PUTATIVE-RELATED"/>
    <property type="match status" value="1"/>
</dbReference>
<dbReference type="Gene3D" id="3.80.10.10">
    <property type="entry name" value="Ribonuclease Inhibitor"/>
    <property type="match status" value="1"/>
</dbReference>
<dbReference type="InterPro" id="IPR050232">
    <property type="entry name" value="FBL13/AtMIF1-like"/>
</dbReference>
<proteinExistence type="predicted"/>
<comment type="caution">
    <text evidence="3">The sequence shown here is derived from an EMBL/GenBank/DDBJ whole genome shotgun (WGS) entry which is preliminary data.</text>
</comment>
<dbReference type="Pfam" id="PF00646">
    <property type="entry name" value="F-box"/>
    <property type="match status" value="1"/>
</dbReference>
<dbReference type="InterPro" id="IPR001810">
    <property type="entry name" value="F-box_dom"/>
</dbReference>
<dbReference type="InterPro" id="IPR055411">
    <property type="entry name" value="LRR_FXL15/At3g58940/PEG3-like"/>
</dbReference>
<keyword evidence="4" id="KW-1185">Reference proteome</keyword>
<dbReference type="SUPFAM" id="SSF52047">
    <property type="entry name" value="RNI-like"/>
    <property type="match status" value="1"/>
</dbReference>